<dbReference type="InterPro" id="IPR041633">
    <property type="entry name" value="Polbeta"/>
</dbReference>
<dbReference type="GO" id="GO:0016740">
    <property type="term" value="F:transferase activity"/>
    <property type="evidence" value="ECO:0007669"/>
    <property type="project" value="UniProtKB-KW"/>
</dbReference>
<protein>
    <submittedName>
        <fullName evidence="2">Nucleotidyltransferase domain protein</fullName>
    </submittedName>
</protein>
<dbReference type="PANTHER" id="PTHR43852">
    <property type="entry name" value="NUCLEOTIDYLTRANSFERASE"/>
    <property type="match status" value="1"/>
</dbReference>
<evidence type="ECO:0000313" key="3">
    <source>
        <dbReference type="Proteomes" id="UP000361836"/>
    </source>
</evidence>
<keyword evidence="3" id="KW-1185">Reference proteome</keyword>
<dbReference type="RefSeq" id="WP_152077035.1">
    <property type="nucleotide sequence ID" value="NZ_CAAKNU010000027.1"/>
</dbReference>
<dbReference type="CDD" id="cd05403">
    <property type="entry name" value="NT_KNTase_like"/>
    <property type="match status" value="1"/>
</dbReference>
<accession>A0A5K1J9J3</accession>
<reference evidence="2 3" key="1">
    <citation type="submission" date="2019-10" db="EMBL/GenBank/DDBJ databases">
        <authorList>
            <person name="Wolf R A."/>
        </authorList>
    </citation>
    <scope>NUCLEOTIDE SEQUENCE [LARGE SCALE GENOMIC DNA]</scope>
    <source>
        <strain evidence="2">Collinsella_aerofaciens_MC2</strain>
    </source>
</reference>
<dbReference type="Gene3D" id="3.30.460.10">
    <property type="entry name" value="Beta Polymerase, domain 2"/>
    <property type="match status" value="1"/>
</dbReference>
<evidence type="ECO:0000313" key="2">
    <source>
        <dbReference type="EMBL" id="VWM00490.1"/>
    </source>
</evidence>
<dbReference type="Pfam" id="PF18765">
    <property type="entry name" value="Polbeta"/>
    <property type="match status" value="1"/>
</dbReference>
<evidence type="ECO:0000259" key="1">
    <source>
        <dbReference type="Pfam" id="PF18765"/>
    </source>
</evidence>
<proteinExistence type="predicted"/>
<name>A0A5K1J9J3_9ACTN</name>
<feature type="domain" description="Polymerase beta nucleotidyltransferase" evidence="1">
    <location>
        <begin position="13"/>
        <end position="97"/>
    </location>
</feature>
<dbReference type="InterPro" id="IPR052930">
    <property type="entry name" value="TA_antitoxin_MntA"/>
</dbReference>
<dbReference type="Proteomes" id="UP000361836">
    <property type="component" value="Unassembled WGS sequence"/>
</dbReference>
<dbReference type="EMBL" id="CABWIE010000030">
    <property type="protein sequence ID" value="VWM00490.1"/>
    <property type="molecule type" value="Genomic_DNA"/>
</dbReference>
<keyword evidence="2" id="KW-0808">Transferase</keyword>
<organism evidence="2 3">
    <name type="scientific">Collinsella aerofaciens</name>
    <dbReference type="NCBI Taxonomy" id="74426"/>
    <lineage>
        <taxon>Bacteria</taxon>
        <taxon>Bacillati</taxon>
        <taxon>Actinomycetota</taxon>
        <taxon>Coriobacteriia</taxon>
        <taxon>Coriobacteriales</taxon>
        <taxon>Coriobacteriaceae</taxon>
        <taxon>Collinsella</taxon>
    </lineage>
</organism>
<dbReference type="PANTHER" id="PTHR43852:SF2">
    <property type="entry name" value="PROTEIN ADENYLYLTRANSFERASE MNTA"/>
    <property type="match status" value="1"/>
</dbReference>
<sequence>MISTSDISAVVSHVLARYDVSEAYLFGSFARGEQTPDSDIDLRLVCGNTMTFGTLYELSHELEWELGRKVEIVTNPPGHMRPAFRKSIEQDEVRIYEATCAGR</sequence>
<dbReference type="InterPro" id="IPR043519">
    <property type="entry name" value="NT_sf"/>
</dbReference>
<gene>
    <name evidence="2" type="ORF">KCJAJFAP_00940</name>
</gene>
<dbReference type="SUPFAM" id="SSF81301">
    <property type="entry name" value="Nucleotidyltransferase"/>
    <property type="match status" value="1"/>
</dbReference>
<dbReference type="AlphaFoldDB" id="A0A5K1J9J3"/>